<dbReference type="SUPFAM" id="SSF52980">
    <property type="entry name" value="Restriction endonuclease-like"/>
    <property type="match status" value="1"/>
</dbReference>
<dbReference type="EMBL" id="JAJJPB010000009">
    <property type="protein sequence ID" value="MCC9294922.1"/>
    <property type="molecule type" value="Genomic_DNA"/>
</dbReference>
<reference evidence="1" key="1">
    <citation type="submission" date="2021-11" db="EMBL/GenBank/DDBJ databases">
        <authorList>
            <person name="Qingchun L."/>
            <person name="Dong Z."/>
            <person name="Zongwei Q."/>
            <person name="Jia Z."/>
            <person name="Duotao L."/>
        </authorList>
    </citation>
    <scope>NUCLEOTIDE SEQUENCE</scope>
    <source>
        <strain evidence="1">WLY-B-L2</strain>
    </source>
</reference>
<evidence type="ECO:0000313" key="2">
    <source>
        <dbReference type="Proteomes" id="UP001165422"/>
    </source>
</evidence>
<organism evidence="1 2">
    <name type="scientific">Clostridium aromativorans</name>
    <dbReference type="NCBI Taxonomy" id="2836848"/>
    <lineage>
        <taxon>Bacteria</taxon>
        <taxon>Bacillati</taxon>
        <taxon>Bacillota</taxon>
        <taxon>Clostridia</taxon>
        <taxon>Eubacteriales</taxon>
        <taxon>Clostridiaceae</taxon>
        <taxon>Clostridium</taxon>
    </lineage>
</organism>
<keyword evidence="2" id="KW-1185">Reference proteome</keyword>
<dbReference type="Gene3D" id="3.40.1350.10">
    <property type="match status" value="1"/>
</dbReference>
<dbReference type="InterPro" id="IPR011856">
    <property type="entry name" value="tRNA_endonuc-like_dom_sf"/>
</dbReference>
<dbReference type="Gene3D" id="3.40.50.10770">
    <property type="entry name" value="Hypothetical protein VC1899 like domain (Restriction endonuclease-like)"/>
    <property type="match status" value="1"/>
</dbReference>
<evidence type="ECO:0008006" key="3">
    <source>
        <dbReference type="Google" id="ProtNLM"/>
    </source>
</evidence>
<evidence type="ECO:0000313" key="1">
    <source>
        <dbReference type="EMBL" id="MCC9294922.1"/>
    </source>
</evidence>
<name>A0ABS8N555_9CLOT</name>
<sequence>MQTVEKKADFLITLVGTSAMPNLIGIVTRINQCGKVFLIHTCETKDISDSLENFIEQKNKADIAGNLHVKSESVKLGNYDNPQEVYRELLPKFKSICREIKNSGIDKPVIELNYTGGTKVISSLSCKIFDNVFENFDGSLYFTYLDGEKSEIHIFKSSLNRESIVDYSSKNGTIPITVGDVAAVHMKSVLNYKDSSDTFRQSKFSKDMYDFIVNNLDKRKEIISYLEGLFNGLTVIKKATQITDFLNAFSDKNKLLYGYDNSNDFLEAFYTKSIKKVSEKLRGKWFEEVIHQILIELKRENVIDDFANNLSSTKSINTNFESDFIAMKDYKLYYFSVSTVDTEEMTRLKLYEAKQRVKIISDAESAAAAVTFVEDKNEILKGYKNIWQENPKNVLITTWNELPKLKEIIRNWIMKKGAVDENEY</sequence>
<gene>
    <name evidence="1" type="ORF">LN736_08650</name>
</gene>
<comment type="caution">
    <text evidence="1">The sequence shown here is derived from an EMBL/GenBank/DDBJ whole genome shotgun (WGS) entry which is preliminary data.</text>
</comment>
<dbReference type="InterPro" id="IPR011335">
    <property type="entry name" value="Restrct_endonuc-II-like"/>
</dbReference>
<dbReference type="RefSeq" id="WP_229981354.1">
    <property type="nucleotide sequence ID" value="NZ_JAJJPB010000009.1"/>
</dbReference>
<dbReference type="Proteomes" id="UP001165422">
    <property type="component" value="Unassembled WGS sequence"/>
</dbReference>
<accession>A0ABS8N555</accession>
<proteinExistence type="predicted"/>
<protein>
    <recommendedName>
        <fullName evidence="3">CRISPR-associated protein</fullName>
    </recommendedName>
</protein>